<dbReference type="EMBL" id="FQXR01000003">
    <property type="protein sequence ID" value="SHH58598.1"/>
    <property type="molecule type" value="Genomic_DNA"/>
</dbReference>
<evidence type="ECO:0000313" key="3">
    <source>
        <dbReference type="EMBL" id="SHH58598.1"/>
    </source>
</evidence>
<dbReference type="InterPro" id="IPR010724">
    <property type="entry name" value="RepA_N"/>
</dbReference>
<proteinExistence type="predicted"/>
<dbReference type="InterPro" id="IPR036390">
    <property type="entry name" value="WH_DNA-bd_sf"/>
</dbReference>
<gene>
    <name evidence="3" type="ORF">SAMN02745180_00541</name>
</gene>
<organism evidence="3 4">
    <name type="scientific">Sporanaerobacter acetigenes DSM 13106</name>
    <dbReference type="NCBI Taxonomy" id="1123281"/>
    <lineage>
        <taxon>Bacteria</taxon>
        <taxon>Bacillati</taxon>
        <taxon>Bacillota</taxon>
        <taxon>Tissierellia</taxon>
        <taxon>Tissierellales</taxon>
        <taxon>Sporanaerobacteraceae</taxon>
        <taxon>Sporanaerobacter</taxon>
    </lineage>
</organism>
<evidence type="ECO:0000313" key="4">
    <source>
        <dbReference type="Proteomes" id="UP000184389"/>
    </source>
</evidence>
<keyword evidence="4" id="KW-1185">Reference proteome</keyword>
<sequence length="322" mass="37410">MNRVRYTVNDVNNNRFYQMPKFLFEGEFKNLSNDARILYSLLRDRHELSMSNGWINEKGEVYLIFTREDMSELLGCSQPTLRKAIKQLIGAGLMEEERQGANRPNRIYLTVINIKNEKLKNHKKEEEGSPEVDDNNTKMECKKISVGSENNLQSGMKESFSQDCKDFSPNDTDINNTNINDTEYKSISQSINSDEIKTDGQIDNISTHLIEDYKRTIINCELQGIDEKYQVAVAHAIRLLYLDIENKKRINIGDSIIPVEMLKKDMDKLNFFIIEHAVNKFKEASREKEIRNKIGYLKACIYNSIHEMDVDIDSELRYQGLI</sequence>
<protein>
    <submittedName>
        <fullName evidence="3">Replication initiator protein A (RepA) N-terminus</fullName>
    </submittedName>
</protein>
<evidence type="ECO:0000256" key="1">
    <source>
        <dbReference type="SAM" id="MobiDB-lite"/>
    </source>
</evidence>
<evidence type="ECO:0000259" key="2">
    <source>
        <dbReference type="Pfam" id="PF06970"/>
    </source>
</evidence>
<feature type="region of interest" description="Disordered" evidence="1">
    <location>
        <begin position="160"/>
        <end position="179"/>
    </location>
</feature>
<dbReference type="AlphaFoldDB" id="A0A1M5U6N8"/>
<feature type="domain" description="Replication initiator A N-terminal" evidence="2">
    <location>
        <begin position="14"/>
        <end position="88"/>
    </location>
</feature>
<name>A0A1M5U6N8_9FIRM</name>
<accession>A0A1M5U6N8</accession>
<dbReference type="STRING" id="1123281.SAMN02745180_00541"/>
<dbReference type="SUPFAM" id="SSF46785">
    <property type="entry name" value="Winged helix' DNA-binding domain"/>
    <property type="match status" value="1"/>
</dbReference>
<dbReference type="Pfam" id="PF06970">
    <property type="entry name" value="RepA_N"/>
    <property type="match status" value="1"/>
</dbReference>
<dbReference type="Proteomes" id="UP000184389">
    <property type="component" value="Unassembled WGS sequence"/>
</dbReference>
<reference evidence="3 4" key="1">
    <citation type="submission" date="2016-11" db="EMBL/GenBank/DDBJ databases">
        <authorList>
            <person name="Jaros S."/>
            <person name="Januszkiewicz K."/>
            <person name="Wedrychowicz H."/>
        </authorList>
    </citation>
    <scope>NUCLEOTIDE SEQUENCE [LARGE SCALE GENOMIC DNA]</scope>
    <source>
        <strain evidence="3 4">DSM 13106</strain>
    </source>
</reference>
<feature type="compositionally biased region" description="Low complexity" evidence="1">
    <location>
        <begin position="170"/>
        <end position="179"/>
    </location>
</feature>